<keyword evidence="5" id="KW-1185">Reference proteome</keyword>
<gene>
    <name evidence="4" type="ORF">GCM10009855_24410</name>
</gene>
<name>A0ABN3HLP3_9ACTN</name>
<evidence type="ECO:0000313" key="4">
    <source>
        <dbReference type="EMBL" id="GAA2383358.1"/>
    </source>
</evidence>
<organism evidence="4 5">
    <name type="scientific">Gordonia cholesterolivorans</name>
    <dbReference type="NCBI Taxonomy" id="559625"/>
    <lineage>
        <taxon>Bacteria</taxon>
        <taxon>Bacillati</taxon>
        <taxon>Actinomycetota</taxon>
        <taxon>Actinomycetes</taxon>
        <taxon>Mycobacteriales</taxon>
        <taxon>Gordoniaceae</taxon>
        <taxon>Gordonia</taxon>
    </lineage>
</organism>
<keyword evidence="1" id="KW-0808">Transferase</keyword>
<dbReference type="CDD" id="cd04301">
    <property type="entry name" value="NAT_SF"/>
    <property type="match status" value="1"/>
</dbReference>
<evidence type="ECO:0000256" key="1">
    <source>
        <dbReference type="ARBA" id="ARBA00022679"/>
    </source>
</evidence>
<dbReference type="Pfam" id="PF00583">
    <property type="entry name" value="Acetyltransf_1"/>
    <property type="match status" value="1"/>
</dbReference>
<dbReference type="RefSeq" id="WP_006895032.1">
    <property type="nucleotide sequence ID" value="NZ_BAAARB010000012.1"/>
</dbReference>
<comment type="caution">
    <text evidence="4">The sequence shown here is derived from an EMBL/GenBank/DDBJ whole genome shotgun (WGS) entry which is preliminary data.</text>
</comment>
<dbReference type="Proteomes" id="UP001501170">
    <property type="component" value="Unassembled WGS sequence"/>
</dbReference>
<feature type="domain" description="N-acetyltransferase" evidence="3">
    <location>
        <begin position="5"/>
        <end position="151"/>
    </location>
</feature>
<evidence type="ECO:0000313" key="5">
    <source>
        <dbReference type="Proteomes" id="UP001501170"/>
    </source>
</evidence>
<dbReference type="PROSITE" id="PS51186">
    <property type="entry name" value="GNAT"/>
    <property type="match status" value="1"/>
</dbReference>
<protein>
    <submittedName>
        <fullName evidence="4">N-acetyltransferase</fullName>
    </submittedName>
</protein>
<accession>A0ABN3HLP3</accession>
<proteinExistence type="predicted"/>
<dbReference type="SUPFAM" id="SSF55729">
    <property type="entry name" value="Acyl-CoA N-acyltransferases (Nat)"/>
    <property type="match status" value="1"/>
</dbReference>
<dbReference type="Gene3D" id="3.40.630.30">
    <property type="match status" value="1"/>
</dbReference>
<dbReference type="EMBL" id="BAAARB010000012">
    <property type="protein sequence ID" value="GAA2383358.1"/>
    <property type="molecule type" value="Genomic_DNA"/>
</dbReference>
<dbReference type="InterPro" id="IPR000182">
    <property type="entry name" value="GNAT_dom"/>
</dbReference>
<sequence>MTGAWSVRPEGDGDAQAVHAVNAAAFPTPAEADLVDELRRDPAAWIDGLSYVAEQDGEIIGHALLTRATVGGTPVLALAPCAVVPAQQGTGVGTAVISALLDAARRIGDETVVVLGHADYYPRFGFVPASRFGISAPVTVPDDSFLALPLTAAARVPSGVIAYPAAFGL</sequence>
<dbReference type="PANTHER" id="PTHR43877:SF1">
    <property type="entry name" value="ACETYLTRANSFERASE"/>
    <property type="match status" value="1"/>
</dbReference>
<dbReference type="InterPro" id="IPR050832">
    <property type="entry name" value="Bact_Acetyltransf"/>
</dbReference>
<evidence type="ECO:0000259" key="3">
    <source>
        <dbReference type="PROSITE" id="PS51186"/>
    </source>
</evidence>
<dbReference type="InterPro" id="IPR016181">
    <property type="entry name" value="Acyl_CoA_acyltransferase"/>
</dbReference>
<evidence type="ECO:0000256" key="2">
    <source>
        <dbReference type="ARBA" id="ARBA00023315"/>
    </source>
</evidence>
<reference evidence="4 5" key="1">
    <citation type="journal article" date="2019" name="Int. J. Syst. Evol. Microbiol.">
        <title>The Global Catalogue of Microorganisms (GCM) 10K type strain sequencing project: providing services to taxonomists for standard genome sequencing and annotation.</title>
        <authorList>
            <consortium name="The Broad Institute Genomics Platform"/>
            <consortium name="The Broad Institute Genome Sequencing Center for Infectious Disease"/>
            <person name="Wu L."/>
            <person name="Ma J."/>
        </authorList>
    </citation>
    <scope>NUCLEOTIDE SEQUENCE [LARGE SCALE GENOMIC DNA]</scope>
    <source>
        <strain evidence="4 5">JCM 16227</strain>
    </source>
</reference>
<keyword evidence="2" id="KW-0012">Acyltransferase</keyword>
<dbReference type="PANTHER" id="PTHR43877">
    <property type="entry name" value="AMINOALKYLPHOSPHONATE N-ACETYLTRANSFERASE-RELATED-RELATED"/>
    <property type="match status" value="1"/>
</dbReference>